<dbReference type="Proteomes" id="UP001642409">
    <property type="component" value="Unassembled WGS sequence"/>
</dbReference>
<proteinExistence type="predicted"/>
<evidence type="ECO:0000313" key="1">
    <source>
        <dbReference type="EMBL" id="CAI9974836.1"/>
    </source>
</evidence>
<organism evidence="1">
    <name type="scientific">Hexamita inflata</name>
    <dbReference type="NCBI Taxonomy" id="28002"/>
    <lineage>
        <taxon>Eukaryota</taxon>
        <taxon>Metamonada</taxon>
        <taxon>Diplomonadida</taxon>
        <taxon>Hexamitidae</taxon>
        <taxon>Hexamitinae</taxon>
        <taxon>Hexamita</taxon>
    </lineage>
</organism>
<keyword evidence="3" id="KW-1185">Reference proteome</keyword>
<dbReference type="EMBL" id="CAXDID020000143">
    <property type="protein sequence ID" value="CAL6039719.1"/>
    <property type="molecule type" value="Genomic_DNA"/>
</dbReference>
<accession>A0AA86RBA7</accession>
<comment type="caution">
    <text evidence="1">The sequence shown here is derived from an EMBL/GenBank/DDBJ whole genome shotgun (WGS) entry which is preliminary data.</text>
</comment>
<evidence type="ECO:0000313" key="2">
    <source>
        <dbReference type="EMBL" id="CAL6039719.1"/>
    </source>
</evidence>
<gene>
    <name evidence="2" type="ORF">HINF_LOCUS37990</name>
    <name evidence="1" type="ORF">HINF_LOCUS62481</name>
</gene>
<reference evidence="2 3" key="2">
    <citation type="submission" date="2024-07" db="EMBL/GenBank/DDBJ databases">
        <authorList>
            <person name="Akdeniz Z."/>
        </authorList>
    </citation>
    <scope>NUCLEOTIDE SEQUENCE [LARGE SCALE GENOMIC DNA]</scope>
</reference>
<dbReference type="EMBL" id="CATOUU010001155">
    <property type="protein sequence ID" value="CAI9974836.1"/>
    <property type="molecule type" value="Genomic_DNA"/>
</dbReference>
<name>A0AA86RBA7_9EUKA</name>
<protein>
    <submittedName>
        <fullName evidence="2">Hypothetical_protein</fullName>
    </submittedName>
</protein>
<dbReference type="AlphaFoldDB" id="A0AA86RBA7"/>
<reference evidence="1" key="1">
    <citation type="submission" date="2023-06" db="EMBL/GenBank/DDBJ databases">
        <authorList>
            <person name="Kurt Z."/>
        </authorList>
    </citation>
    <scope>NUCLEOTIDE SEQUENCE</scope>
</reference>
<evidence type="ECO:0000313" key="3">
    <source>
        <dbReference type="Proteomes" id="UP001642409"/>
    </source>
</evidence>
<sequence length="144" mass="17554">MYNYPQILQLWNYPKVIEFNVEVQAYLNMALLFEFQYMKYFGGTRILDTKFSITCSNFIELAVPSFLNQLNNKLYLYNLVLASCYSRFQHQQIIKFQQLIKQMYMNIIISESKQYYYLFTITLREFRFPKQPFSSQKLQKMVFK</sequence>